<dbReference type="RefSeq" id="WP_111714640.1">
    <property type="nucleotide sequence ID" value="NZ_JBHSSR010000001.1"/>
</dbReference>
<dbReference type="InterPro" id="IPR023009">
    <property type="entry name" value="Tyrosine_recombinase_XerC/XerD"/>
</dbReference>
<dbReference type="GO" id="GO:0007059">
    <property type="term" value="P:chromosome segregation"/>
    <property type="evidence" value="ECO:0007669"/>
    <property type="project" value="UniProtKB-UniRule"/>
</dbReference>
<keyword evidence="7 10" id="KW-0238">DNA-binding</keyword>
<dbReference type="Proteomes" id="UP000249808">
    <property type="component" value="Unassembled WGS sequence"/>
</dbReference>
<evidence type="ECO:0000259" key="13">
    <source>
        <dbReference type="PROSITE" id="PS51900"/>
    </source>
</evidence>
<evidence type="ECO:0000259" key="12">
    <source>
        <dbReference type="PROSITE" id="PS51898"/>
    </source>
</evidence>
<keyword evidence="9 10" id="KW-0131">Cell cycle</keyword>
<dbReference type="NCBIfam" id="TIGR02224">
    <property type="entry name" value="recomb_XerC"/>
    <property type="match status" value="1"/>
</dbReference>
<keyword evidence="8 10" id="KW-0233">DNA recombination</keyword>
<feature type="active site" evidence="10">
    <location>
        <position position="240"/>
    </location>
</feature>
<feature type="active site" description="O-(3'-phospho-DNA)-tyrosine intermediate" evidence="10">
    <location>
        <position position="272"/>
    </location>
</feature>
<comment type="subunit">
    <text evidence="10">Forms a cyclic heterotetrameric complex composed of two molecules of XerC and two molecules of XerD.</text>
</comment>
<evidence type="ECO:0000313" key="14">
    <source>
        <dbReference type="EMBL" id="RAK46516.1"/>
    </source>
</evidence>
<feature type="active site" evidence="10">
    <location>
        <position position="169"/>
    </location>
</feature>
<feature type="active site" evidence="10">
    <location>
        <position position="237"/>
    </location>
</feature>
<feature type="active site" evidence="10">
    <location>
        <position position="263"/>
    </location>
</feature>
<keyword evidence="5 10" id="KW-0159">Chromosome partition</keyword>
<dbReference type="GO" id="GO:0009037">
    <property type="term" value="F:tyrosine-based site-specific recombinase activity"/>
    <property type="evidence" value="ECO:0007669"/>
    <property type="project" value="UniProtKB-UniRule"/>
</dbReference>
<dbReference type="NCBIfam" id="NF001399">
    <property type="entry name" value="PRK00283.1"/>
    <property type="match status" value="1"/>
</dbReference>
<evidence type="ECO:0000256" key="10">
    <source>
        <dbReference type="HAMAP-Rule" id="MF_01808"/>
    </source>
</evidence>
<proteinExistence type="inferred from homology"/>
<dbReference type="GO" id="GO:0003677">
    <property type="term" value="F:DNA binding"/>
    <property type="evidence" value="ECO:0007669"/>
    <property type="project" value="UniProtKB-UniRule"/>
</dbReference>
<dbReference type="GO" id="GO:0006313">
    <property type="term" value="P:DNA transposition"/>
    <property type="evidence" value="ECO:0007669"/>
    <property type="project" value="UniProtKB-UniRule"/>
</dbReference>
<gene>
    <name evidence="10 14" type="primary">xerC</name>
    <name evidence="14" type="ORF">BHU61_03410</name>
</gene>
<reference evidence="14 15" key="1">
    <citation type="journal article" date="2018" name="Front. Microbiol.">
        <title>Description and Comparative Genomics of Macrococcus caseolyticus subsp. hominis subsp. nov., Macrococcus goetzii sp. nov., Macrococcus epidermidis sp. nov., and Macrococcus bohemicus sp. nov., Novel Macrococci From Human Clinical Material With Virulence Potential and Suspected Uptake of Foreign DNA by Natural Transformation.</title>
        <authorList>
            <person name="Maslanova I."/>
            <person name="Wertheimer Z."/>
            <person name="Sedlacek I."/>
            <person name="Svec P."/>
            <person name="Indrakova A."/>
            <person name="Kovarovic V."/>
            <person name="Schumann P."/>
            <person name="Sproer C."/>
            <person name="Kralova S."/>
            <person name="Sedo O."/>
            <person name="Kristofova L."/>
            <person name="Vrbovska V."/>
            <person name="Fuzik T."/>
            <person name="Petras P."/>
            <person name="Zdrahal Z."/>
            <person name="Ruzickova V."/>
            <person name="Doskar J."/>
            <person name="Pantucek R."/>
        </authorList>
    </citation>
    <scope>NUCLEOTIDE SEQUENCE [LARGE SCALE GENOMIC DNA]</scope>
    <source>
        <strain evidence="14 15">01/688</strain>
    </source>
</reference>
<dbReference type="Gene3D" id="1.10.150.130">
    <property type="match status" value="1"/>
</dbReference>
<comment type="caution">
    <text evidence="14">The sequence shown here is derived from an EMBL/GenBank/DDBJ whole genome shotgun (WGS) entry which is preliminary data.</text>
</comment>
<evidence type="ECO:0000256" key="4">
    <source>
        <dbReference type="ARBA" id="ARBA00022618"/>
    </source>
</evidence>
<dbReference type="AlphaFoldDB" id="A0A327ZWQ5"/>
<protein>
    <recommendedName>
        <fullName evidence="10 11">Tyrosine recombinase XerC</fullName>
    </recommendedName>
</protein>
<accession>A0A327ZWQ5</accession>
<sequence>MINTEVKVFLKYLEQERNFSEHTIAAYENDLQDFLIFLQKECLTISIFEYRDARNYLVHMYNRGLKRTTVSRHISSLRSFYKYLYQDSEKVNPFNQLVHPKQEKYLPKFFYEEEMAQLFEAIDTSKPLYTRDKVILELLYATGIRAAELTNLKLTDLDQQMMMLKVRGKGNKERIVPYGAFAQSAIEDYLVLRETRKIDHDYLLINNRNAPLTERGVRYVLDQIVKRASGPSEIHPHKLRHTFATHLLNNGADLRTVQDLLGHVNLSTTGKYTHVTKEHLRKSYLNAHPRA</sequence>
<dbReference type="InterPro" id="IPR010998">
    <property type="entry name" value="Integrase_recombinase_N"/>
</dbReference>
<evidence type="ECO:0000256" key="1">
    <source>
        <dbReference type="ARBA" id="ARBA00004496"/>
    </source>
</evidence>
<dbReference type="GO" id="GO:0051301">
    <property type="term" value="P:cell division"/>
    <property type="evidence" value="ECO:0007669"/>
    <property type="project" value="UniProtKB-UniRule"/>
</dbReference>
<dbReference type="InterPro" id="IPR011010">
    <property type="entry name" value="DNA_brk_join_enz"/>
</dbReference>
<dbReference type="PROSITE" id="PS51898">
    <property type="entry name" value="TYR_RECOMBINASE"/>
    <property type="match status" value="1"/>
</dbReference>
<keyword evidence="6 10" id="KW-0229">DNA integration</keyword>
<name>A0A327ZWQ5_9STAP</name>
<comment type="similarity">
    <text evidence="2 10">Belongs to the 'phage' integrase family. XerC subfamily.</text>
</comment>
<feature type="domain" description="Tyr recombinase" evidence="12">
    <location>
        <begin position="105"/>
        <end position="285"/>
    </location>
</feature>
<evidence type="ECO:0000256" key="8">
    <source>
        <dbReference type="ARBA" id="ARBA00023172"/>
    </source>
</evidence>
<dbReference type="SUPFAM" id="SSF47823">
    <property type="entry name" value="lambda integrase-like, N-terminal domain"/>
    <property type="match status" value="1"/>
</dbReference>
<keyword evidence="4 10" id="KW-0132">Cell division</keyword>
<keyword evidence="3 10" id="KW-0963">Cytoplasm</keyword>
<evidence type="ECO:0000313" key="15">
    <source>
        <dbReference type="Proteomes" id="UP000249808"/>
    </source>
</evidence>
<dbReference type="HAMAP" id="MF_01808">
    <property type="entry name" value="Recomb_XerC_XerD"/>
    <property type="match status" value="1"/>
</dbReference>
<evidence type="ECO:0000256" key="7">
    <source>
        <dbReference type="ARBA" id="ARBA00023125"/>
    </source>
</evidence>
<evidence type="ECO:0000256" key="2">
    <source>
        <dbReference type="ARBA" id="ARBA00006657"/>
    </source>
</evidence>
<evidence type="ECO:0000256" key="6">
    <source>
        <dbReference type="ARBA" id="ARBA00022908"/>
    </source>
</evidence>
<evidence type="ECO:0000256" key="5">
    <source>
        <dbReference type="ARBA" id="ARBA00022829"/>
    </source>
</evidence>
<dbReference type="Pfam" id="PF02899">
    <property type="entry name" value="Phage_int_SAM_1"/>
    <property type="match status" value="1"/>
</dbReference>
<dbReference type="InterPro" id="IPR011931">
    <property type="entry name" value="Recomb_XerC"/>
</dbReference>
<keyword evidence="15" id="KW-1185">Reference proteome</keyword>
<dbReference type="NCBIfam" id="NF040815">
    <property type="entry name" value="recomb_XerA_Arch"/>
    <property type="match status" value="1"/>
</dbReference>
<dbReference type="CDD" id="cd00798">
    <property type="entry name" value="INT_XerDC_C"/>
    <property type="match status" value="1"/>
</dbReference>
<feature type="active site" evidence="10">
    <location>
        <position position="145"/>
    </location>
</feature>
<evidence type="ECO:0000256" key="9">
    <source>
        <dbReference type="ARBA" id="ARBA00023306"/>
    </source>
</evidence>
<dbReference type="SUPFAM" id="SSF56349">
    <property type="entry name" value="DNA breaking-rejoining enzymes"/>
    <property type="match status" value="1"/>
</dbReference>
<evidence type="ECO:0000256" key="3">
    <source>
        <dbReference type="ARBA" id="ARBA00022490"/>
    </source>
</evidence>
<dbReference type="PANTHER" id="PTHR30349">
    <property type="entry name" value="PHAGE INTEGRASE-RELATED"/>
    <property type="match status" value="1"/>
</dbReference>
<comment type="function">
    <text evidence="10">Site-specific tyrosine recombinase, which acts by catalyzing the cutting and rejoining of the recombining DNA molecules. The XerC-XerD complex is essential to convert dimers of the bacterial chromosome into monomers to permit their segregation at cell division. It also contributes to the segregational stability of plasmids.</text>
</comment>
<feature type="domain" description="Core-binding (CB)" evidence="13">
    <location>
        <begin position="1"/>
        <end position="85"/>
    </location>
</feature>
<dbReference type="Pfam" id="PF00589">
    <property type="entry name" value="Phage_integrase"/>
    <property type="match status" value="1"/>
</dbReference>
<dbReference type="InterPro" id="IPR002104">
    <property type="entry name" value="Integrase_catalytic"/>
</dbReference>
<dbReference type="GO" id="GO:0005737">
    <property type="term" value="C:cytoplasm"/>
    <property type="evidence" value="ECO:0007669"/>
    <property type="project" value="UniProtKB-SubCell"/>
</dbReference>
<dbReference type="PROSITE" id="PS51900">
    <property type="entry name" value="CB"/>
    <property type="match status" value="1"/>
</dbReference>
<dbReference type="InterPro" id="IPR044068">
    <property type="entry name" value="CB"/>
</dbReference>
<comment type="subcellular location">
    <subcellularLocation>
        <location evidence="1 10">Cytoplasm</location>
    </subcellularLocation>
</comment>
<dbReference type="PANTHER" id="PTHR30349:SF77">
    <property type="entry name" value="TYROSINE RECOMBINASE XERC"/>
    <property type="match status" value="1"/>
</dbReference>
<dbReference type="InterPro" id="IPR004107">
    <property type="entry name" value="Integrase_SAM-like_N"/>
</dbReference>
<dbReference type="EMBL" id="PZJH01000001">
    <property type="protein sequence ID" value="RAK46516.1"/>
    <property type="molecule type" value="Genomic_DNA"/>
</dbReference>
<dbReference type="Gene3D" id="1.10.443.10">
    <property type="entry name" value="Intergrase catalytic core"/>
    <property type="match status" value="1"/>
</dbReference>
<dbReference type="InterPro" id="IPR013762">
    <property type="entry name" value="Integrase-like_cat_sf"/>
</dbReference>
<organism evidence="14 15">
    <name type="scientific">Macrococcus epidermidis</name>
    <dbReference type="NCBI Taxonomy" id="1902580"/>
    <lineage>
        <taxon>Bacteria</taxon>
        <taxon>Bacillati</taxon>
        <taxon>Bacillota</taxon>
        <taxon>Bacilli</taxon>
        <taxon>Bacillales</taxon>
        <taxon>Staphylococcaceae</taxon>
        <taxon>Macrococcus</taxon>
    </lineage>
</organism>
<dbReference type="InterPro" id="IPR050090">
    <property type="entry name" value="Tyrosine_recombinase_XerCD"/>
</dbReference>
<evidence type="ECO:0000256" key="11">
    <source>
        <dbReference type="NCBIfam" id="TIGR02224"/>
    </source>
</evidence>